<feature type="compositionally biased region" description="Low complexity" evidence="13">
    <location>
        <begin position="4046"/>
        <end position="4056"/>
    </location>
</feature>
<dbReference type="InterPro" id="IPR000569">
    <property type="entry name" value="HECT_dom"/>
</dbReference>
<dbReference type="InterPro" id="IPR010309">
    <property type="entry name" value="E3_Ub_ligase_DUF908"/>
</dbReference>
<dbReference type="GO" id="GO:0006511">
    <property type="term" value="P:ubiquitin-dependent protein catabolic process"/>
    <property type="evidence" value="ECO:0007669"/>
    <property type="project" value="TreeGrafter"/>
</dbReference>
<feature type="region of interest" description="Disordered" evidence="13">
    <location>
        <begin position="3021"/>
        <end position="3048"/>
    </location>
</feature>
<keyword evidence="9" id="KW-0234">DNA repair</keyword>
<dbReference type="Pfam" id="PF02825">
    <property type="entry name" value="WWE"/>
    <property type="match status" value="1"/>
</dbReference>
<dbReference type="InterPro" id="IPR018123">
    <property type="entry name" value="WWE-dom_subgr"/>
</dbReference>
<dbReference type="Gene3D" id="3.30.2160.10">
    <property type="entry name" value="Hect, E3 ligase catalytic domain"/>
    <property type="match status" value="1"/>
</dbReference>
<gene>
    <name evidence="17" type="ORF">CHIRRI_LOCUS1800</name>
</gene>
<feature type="compositionally biased region" description="Basic and acidic residues" evidence="13">
    <location>
        <begin position="2882"/>
        <end position="2894"/>
    </location>
</feature>
<feature type="compositionally biased region" description="Basic and acidic residues" evidence="13">
    <location>
        <begin position="2714"/>
        <end position="2724"/>
    </location>
</feature>
<evidence type="ECO:0000256" key="5">
    <source>
        <dbReference type="ARBA" id="ARBA00022553"/>
    </source>
</evidence>
<dbReference type="Pfam" id="PF14377">
    <property type="entry name" value="UBM"/>
    <property type="match status" value="3"/>
</dbReference>
<dbReference type="GO" id="GO:0061630">
    <property type="term" value="F:ubiquitin protein ligase activity"/>
    <property type="evidence" value="ECO:0007669"/>
    <property type="project" value="UniProtKB-EC"/>
</dbReference>
<feature type="compositionally biased region" description="Low complexity" evidence="13">
    <location>
        <begin position="3995"/>
        <end position="4008"/>
    </location>
</feature>
<proteinExistence type="inferred from homology"/>
<feature type="region of interest" description="Disordered" evidence="13">
    <location>
        <begin position="3078"/>
        <end position="3097"/>
    </location>
</feature>
<feature type="compositionally biased region" description="Polar residues" evidence="13">
    <location>
        <begin position="3549"/>
        <end position="3569"/>
    </location>
</feature>
<feature type="compositionally biased region" description="Acidic residues" evidence="13">
    <location>
        <begin position="3118"/>
        <end position="3140"/>
    </location>
</feature>
<feature type="domain" description="HECT" evidence="15">
    <location>
        <begin position="4159"/>
        <end position="4495"/>
    </location>
</feature>
<feature type="region of interest" description="Disordered" evidence="13">
    <location>
        <begin position="774"/>
        <end position="848"/>
    </location>
</feature>
<feature type="region of interest" description="Disordered" evidence="13">
    <location>
        <begin position="3114"/>
        <end position="3180"/>
    </location>
</feature>
<dbReference type="PROSITE" id="PS50237">
    <property type="entry name" value="HECT"/>
    <property type="match status" value="1"/>
</dbReference>
<feature type="region of interest" description="Disordered" evidence="13">
    <location>
        <begin position="369"/>
        <end position="389"/>
    </location>
</feature>
<feature type="compositionally biased region" description="Low complexity" evidence="13">
    <location>
        <begin position="3027"/>
        <end position="3038"/>
    </location>
</feature>
<dbReference type="InterPro" id="IPR035983">
    <property type="entry name" value="Hect_E3_ubiquitin_ligase"/>
</dbReference>
<evidence type="ECO:0000256" key="6">
    <source>
        <dbReference type="ARBA" id="ARBA00022679"/>
    </source>
</evidence>
<feature type="region of interest" description="Disordered" evidence="13">
    <location>
        <begin position="3543"/>
        <end position="3571"/>
    </location>
</feature>
<keyword evidence="6" id="KW-0808">Transferase</keyword>
<evidence type="ECO:0000313" key="17">
    <source>
        <dbReference type="EMBL" id="CAG9798823.1"/>
    </source>
</evidence>
<keyword evidence="5" id="KW-0597">Phosphoprotein</keyword>
<dbReference type="PROSITE" id="PS50918">
    <property type="entry name" value="WWE"/>
    <property type="match status" value="1"/>
</dbReference>
<evidence type="ECO:0000259" key="14">
    <source>
        <dbReference type="PROSITE" id="PS50030"/>
    </source>
</evidence>
<dbReference type="SUPFAM" id="SSF117839">
    <property type="entry name" value="WWE domain"/>
    <property type="match status" value="1"/>
</dbReference>
<dbReference type="SMART" id="SM00678">
    <property type="entry name" value="WWE"/>
    <property type="match status" value="1"/>
</dbReference>
<dbReference type="CDD" id="cd00078">
    <property type="entry name" value="HECTc"/>
    <property type="match status" value="1"/>
</dbReference>
<feature type="region of interest" description="Disordered" evidence="13">
    <location>
        <begin position="3664"/>
        <end position="3707"/>
    </location>
</feature>
<dbReference type="Gene3D" id="3.30.720.50">
    <property type="match status" value="1"/>
</dbReference>
<dbReference type="Pfam" id="PF00627">
    <property type="entry name" value="UBA"/>
    <property type="match status" value="1"/>
</dbReference>
<feature type="region of interest" description="Disordered" evidence="13">
    <location>
        <begin position="2398"/>
        <end position="2420"/>
    </location>
</feature>
<feature type="compositionally biased region" description="Acidic residues" evidence="13">
    <location>
        <begin position="795"/>
        <end position="805"/>
    </location>
</feature>
<dbReference type="PROSITE" id="PS50030">
    <property type="entry name" value="UBA"/>
    <property type="match status" value="1"/>
</dbReference>
<dbReference type="InterPro" id="IPR041918">
    <property type="entry name" value="UBA_HUWE1"/>
</dbReference>
<evidence type="ECO:0000313" key="18">
    <source>
        <dbReference type="Proteomes" id="UP001153620"/>
    </source>
</evidence>
<feature type="region of interest" description="Disordered" evidence="13">
    <location>
        <begin position="2664"/>
        <end position="2734"/>
    </location>
</feature>
<evidence type="ECO:0000256" key="2">
    <source>
        <dbReference type="ARBA" id="ARBA00004123"/>
    </source>
</evidence>
<feature type="compositionally biased region" description="Polar residues" evidence="13">
    <location>
        <begin position="3039"/>
        <end position="3048"/>
    </location>
</feature>
<dbReference type="Gene3D" id="3.30.2410.10">
    <property type="entry name" value="Hect, E3 ligase catalytic domain"/>
    <property type="match status" value="1"/>
</dbReference>
<feature type="compositionally biased region" description="Basic and acidic residues" evidence="13">
    <location>
        <begin position="2090"/>
        <end position="2105"/>
    </location>
</feature>
<sequence length="4495" mass="505249">MKVDTSRLKKGTSEVPPECQNLIDKLKSCNRNELIEELAKIETWTFGKCELFHWIDILDIFDEILEEATHYEEHPIYITCDTPPFEKGRKLLLLVLNFTTLLIEHSFSRHLYNSVEHLTQLLLSTDLEIILGVLNLLYMFSKRSNFISRLSSHKKNTLLNRLRHIAEPYGGKECGFGLADCCRPDQKMPKAIYHFYYEYYTKTGALQVIDHQNISKHDPKSITVKLWKDLDQHLDDDQKYHLFARARLATGFWNYENRILFVQARLQALSILVYSDALMGYTPTLIYPGFLEELVELLELQQPNLVEIRAAALRTLTAIIHLERNSQYQRKSESRLNTIIEVTGASSYHGFLPTLVRNCIVNLTGSNNKSTTPTTPSYNATEQQKSSSNDDNLFPLQLATALFSFLYHLASYEPGAESLVSCGMMESLLRVINWSGSELEHITFVTRAVRVIDLITNLDMQSFQTNYGLNTFIKRLNMEVNLCRKEQSYEIKPNIENPAEHDKNITHIDEAMDTGSQYGDDDICMSASTSANLGMTTSTQSIDGSGSATSILNKSSEQQQLITNRTCLPQRAALLKSMLNFLKKAIQDIAFSDSIRHIMEATLPESLKHIISNSEYYGPSLFLLATDVVTVYVFQEPSLLSSLQDNGLTDVVLQALLKKDVPATREVLGSLPNVFSALCLNTRGMESFLKYNPFDKLFRVFISPVYLSAMRRRRSSDPLGDTASNIGNAMDELMRNQPSLKTPAIKAIIKLLEEIVDLGTDPKYVCWRAQNKNDVSPQMPNSRQANSNHNNGGSSDEDEDDEEEVSTSSHNQAQGQTTATGNEEVTNSNQAQPQQGTSQSTFTSQASSPTERIPIALIDYILNTMKFLEAILSNNSTDDHCREFVNLGGLKSLLSILALPNLPVTSLNSPITATAQAVASVCKSILNLTHEPQVLQVALEQLSVVVESLQSLMNNQEHTSSSVLLKELANCQDINHAFTNANYTPLLHAMSAVHGYVLMLVHVCRSGQSDIRTLSLIKWGQDNETGIKLLKKLVMLYTGLVWESTLLLALCTDDIVPAGSEFSKDEMEKLGASDVKNVIEVNWDEIVTNLAVMENLTPIPSSSSNMDVDGSSTGALRKIKQPDASMKFVTSQSQLKYIKSLLGASSRLGRALAELFGLLVRLCVGSPLRQRRGQNFIPATSFTSPTAKEIARILSFILVDGLSFQKLPASPVPKLKLTFLICSIGFTSPMLFDEKRFAYHLMLYKFIEEGGLEAYFEMFRWTLTAGYTIPIHRAIEHPNLPDGTGEALDAWLMLLEKMTNLKYIIESPHQITSKNRTGKPDFDTKHYLTYIHRNAFLAIQHIWGFKPLKSYGLRMTESMLSILKHVIKGEKVLQSKYYKNGQGVSISLDNKSKSIMPGSETVAAATDVNQEHLRQLVDMGFSREQSVYALQRYLSLEGATEYLLTNPRNRSILFDVVSDDERSVVANSNPVPINMDIDVGEEDEHVIRAILNSLGNDRPTTSASGNSMEISPGTSKNTLEGTKDDKTKGGETSKNRQKEIMKKYLIEQPLPKKTIDDFTSNLLKTCLNILDQLPETVYKICDLLITVTKRNGPIWRDEMLDTLCKEIFNCIQFLIGILVDDGTKNYKEKSEKLVSGDMANKTAVRIHLFTLFFQGQYQDMKVPCANALNSYNIIPRLIKVLTDYQMIVTMMNKALPTPKWLAPLALLLDLYDKVALSTKQKQQMHKICTQQWQWYDISSSKWTNYLPQQNKLINDAYMAGESELQLMVGRHRYTINFKSMSQINDESSNHRPIIMALRSIETMNNPTNAFDEKAEDAEQQQASGSDPIIASSSMATTITESSSIISVQTVHPTTTATSSTEVTVESVNLMDVDTPAKNYIKMLEEIELEPLSSFVPEEIVSSCVQLMAHQQLDRDTLHAIMRVLVRLTKNYTLAEVFARFGGIDVLLNMKQNSGFIGFTTLATLLIRHVIEEPKTLSLAIQNVLVNRTLVTIPPGHRELVFLIRQLNSAVYRDPELFKEAALKILRVDFDSMKRSQIPDEKRFIMRSLPLSTNMKYNMEQSTAMSAVCKLLKALIEPDEPGSNIMWMQAEKSKDSQGAARKEKFTAEPQPQQSSQSSSDDQKEKQGSMSDKPLMNKSAILKILAESVKSYQTVALHITEHLYRAGSSSLINEDTTALSFILDKMFHICDANMDRECPTMAQNLISAIASSDVTQAQETVVHEVKMALQRALNEPESTEKHLHIEGLATLIPAMIDSNNSGNTEGSQFFKTSGQSQVRHNIFYIMVEKGIITDIARAAQYLELGGPNTIATLNHLMKPLEMLLRLTNEPMPSMPSSSKFKKMPTQRRSQTAQSESDGIPAPPIVEQETLIEATEQQNNQTNSEALSNNVNATMTTVSAGTSINPINNQNRSTATNSDSTNAQDEQMLADDSEQNTDRDMSSAAIDSLVGENELGDHIGEVHLNEILDTLISEELRGINEYAEDANQDDNNDEEVNEGGRRRMIRDNVELMHVLGEESSSDSDDSESNASDNEEREMDEVEEIENDEDEEEENEERSELDDDEETQPFEMYDRHSMYGRHLSPSIPEIERDHEDILMIQYSNNAQNNVIANNNTETRENRVVRDRDSQIGGNINISVTNNEANANIVNEQPQNFLFNANFPLLYNENSEPGVNDSSNPAQGAQSTSTNDTTSATINTNAPPPNNHPLLSGRPDGISTDRTDDRLHVGEGLQTARRSNRTRTRYQFINVNTRNQPIILQRMLELRHNRQAGQNAGNDPFLFRDGTRVVVMDNGFSIFSNGDDLDLEMVDQSGYWFGRTLANHLNNHPSALSWWQEENKISGPDSNSDLCMVMCDEMIPEIDAARTAELSKMRGKRKKKLLEEEEAKQRNQDGKKTNDEETAEIHVQPEVALSSVLTSVPVPIEPIRLAEPIPNNNNNNNNEFSENLSNANNLVQQQSLPNASSTTPSSNNLNISFMDVHESEQNNDNAIPQVIQPITISTQIVSPPQHITTDNQLNLDLDVEMASDNEESSASANNSRSFSPNYSPNSNQIETGELNMLNRETPSSASNEQNQVSNMNIQDQNQSPRTQQMEQDHPMADSENGELINSMAIEASQIPLPIDDSDNTDSGDDSDDDDDDDDDEKPIELAVSNNQADEEATASTEQIENVENVEEEDEDEASGTTVMIQNIDPAIRAVLGDMEVPEGVDPSFLAALPPELRDEVVQEHIRQQRIRQRAQASVALQEAQAMADVNPEFLAALPLNIQEEVLAQQRLEQQRQAAAAANPNDPVNAAEFFQNLQPSLRQAILTDMEDSQISALPPDLAAEAQTLRRDWETRNRQMQERILSSSFTNALRAPGNRNPRVFVPRQHLLGFGTTGTHTMALTRNHTLTQTSITSNMERQGAPLLDQESLASILVLLFIDDPNIGTLRLYRVIRNLCFHIPTRKWIIKSLLSIIMRCNEESMEHYLEPTSSKKSNRDDDKVKWLKLRLDSALGGRANVFLKKLEKVGSNNVPLTIHPKASPTVCRHTLDLLIFLAKTFPIHFLPPSRKNANHPSNSSNETSDSMPSTSAQALQRDRSTDFWDILLRLDNEIDDRSKKGAKIRSACKQIKEFCEQDIKSFAESPFGQLITMLSYDIIRKNTMLTDKLLRLLSLISIILADDKYKNNNLSKPPQQQQQIQNQQQPSEETNAAPSSSSAEKPSNEIVKAQDNNNDMRERLPESERHLALTVDVLTSKSCSEDGLEDATSLLINLSQCSSMTKYMIIKLLVKGVIDLSHMVQKHINNLMVELRELNETIKNEKLKPESNNDDSDELSKPSTSRGTLKDRFTKDAVIITAPSKVKTSNDLQLPSMAPLLSKTSNQSFFLRILKVITQIRDTVRQDSKVCDADVEQQLVKLETVPLSELLDLDSLWNTLSDCLKELEETQDHHAVLVLQPTVEAFFIVHSAPQVKTTIAERNLAARALRNAGTAANPEAPQRDNNATAENANNNQANEERSNQENNTEQQQQQPQQVHLNIPIDETAAAAVAVESNSEAGTSHERLSPMDTTQSSDGSVQASSSTGGLQQQVSQQNLTPDQKKFLHFAETHRVVLNQILRQSSVHLADGPFAVLVDHTRVLDFDVKRRYFRIELERLDDGVRREEVAVHVHRANVFEDSFRELYRRSPEEWKNRFYIVFEDEEGQDAGGLLREWYMIISREIFNPMYALFTVSPGDRVTYMINPSSHCNPNHLCYFKFVGRVIAKAIYDNKLLECYFTRAFYKHILGIQVKYTDMESEDYAFYQGLVYLMENHVESLGYDLTFSLEIQEFGVTEVRELKPNGGNIAVTEENKLEYIQLVCQLKMSGSIKQQLNAFLEGFYDIIPKRLISIFNEQELELLISGLPNIDIEDLRANTEYHKYQATSIQIQWFWRALRSFDQAERAKFLQFVTGTSKVPLQGFGALEGMNGIQKFQIHRDDRSTDRLPSAHTCFNQLDLPVYKSYDKLRTNLMKAIHECSEGFGFA</sequence>
<evidence type="ECO:0000256" key="7">
    <source>
        <dbReference type="ARBA" id="ARBA00022763"/>
    </source>
</evidence>
<keyword evidence="18" id="KW-1185">Reference proteome</keyword>
<keyword evidence="10" id="KW-0539">Nucleus</keyword>
<dbReference type="FunFam" id="3.30.2410.10:FF:000004">
    <property type="entry name" value="E3 ubiquitin-protein ligase HUWE1, variant"/>
    <property type="match status" value="1"/>
</dbReference>
<evidence type="ECO:0000256" key="4">
    <source>
        <dbReference type="ARBA" id="ARBA00012485"/>
    </source>
</evidence>
<dbReference type="PANTHER" id="PTHR11254">
    <property type="entry name" value="HECT DOMAIN UBIQUITIN-PROTEIN LIGASE"/>
    <property type="match status" value="1"/>
</dbReference>
<dbReference type="SUPFAM" id="SSF56204">
    <property type="entry name" value="Hect, E3 ligase catalytic domain"/>
    <property type="match status" value="1"/>
</dbReference>
<dbReference type="InterPro" id="IPR025527">
    <property type="entry name" value="HUWE1/Rev1_UBM"/>
</dbReference>
<feature type="compositionally biased region" description="Polar residues" evidence="13">
    <location>
        <begin position="378"/>
        <end position="389"/>
    </location>
</feature>
<dbReference type="Gene3D" id="6.10.250.1630">
    <property type="match status" value="1"/>
</dbReference>
<evidence type="ECO:0000256" key="8">
    <source>
        <dbReference type="ARBA" id="ARBA00022786"/>
    </source>
</evidence>
<dbReference type="Proteomes" id="UP001153620">
    <property type="component" value="Chromosome 1"/>
</dbReference>
<evidence type="ECO:0000256" key="3">
    <source>
        <dbReference type="ARBA" id="ARBA00004906"/>
    </source>
</evidence>
<feature type="compositionally biased region" description="Polar residues" evidence="13">
    <location>
        <begin position="3078"/>
        <end position="3088"/>
    </location>
</feature>
<evidence type="ECO:0000256" key="12">
    <source>
        <dbReference type="PROSITE-ProRule" id="PRU00104"/>
    </source>
</evidence>
<comment type="pathway">
    <text evidence="3">Protein modification; protein ubiquitination.</text>
</comment>
<dbReference type="InterPro" id="IPR050409">
    <property type="entry name" value="E3_ubiq-protein_ligase"/>
</dbReference>
<comment type="subcellular location">
    <subcellularLocation>
        <location evidence="2">Nucleus</location>
    </subcellularLocation>
</comment>
<dbReference type="SUPFAM" id="SSF46934">
    <property type="entry name" value="UBA-like"/>
    <property type="match status" value="1"/>
</dbReference>
<dbReference type="Pfam" id="PF06025">
    <property type="entry name" value="DUF913"/>
    <property type="match status" value="1"/>
</dbReference>
<feature type="compositionally biased region" description="Polar residues" evidence="13">
    <location>
        <begin position="1493"/>
        <end position="1520"/>
    </location>
</feature>
<dbReference type="Pfam" id="PF00632">
    <property type="entry name" value="HECT"/>
    <property type="match status" value="1"/>
</dbReference>
<feature type="domain" description="UBA" evidence="14">
    <location>
        <begin position="1407"/>
        <end position="1446"/>
    </location>
</feature>
<reference evidence="17" key="2">
    <citation type="submission" date="2022-10" db="EMBL/GenBank/DDBJ databases">
        <authorList>
            <consortium name="ENA_rothamsted_submissions"/>
            <consortium name="culmorum"/>
            <person name="King R."/>
        </authorList>
    </citation>
    <scope>NUCLEOTIDE SEQUENCE</scope>
</reference>
<feature type="region of interest" description="Disordered" evidence="13">
    <location>
        <begin position="2090"/>
        <end position="2131"/>
    </location>
</feature>
<dbReference type="Gene3D" id="1.10.8.10">
    <property type="entry name" value="DNA helicase RuvA subunit, C-terminal domain"/>
    <property type="match status" value="1"/>
</dbReference>
<feature type="compositionally biased region" description="Basic and acidic residues" evidence="13">
    <location>
        <begin position="2495"/>
        <end position="2507"/>
    </location>
</feature>
<dbReference type="EC" id="2.3.2.26" evidence="4"/>
<feature type="compositionally biased region" description="Polar residues" evidence="13">
    <location>
        <begin position="3146"/>
        <end position="3162"/>
    </location>
</feature>
<feature type="domain" description="WWE" evidence="16">
    <location>
        <begin position="1717"/>
        <end position="1795"/>
    </location>
</feature>
<dbReference type="InterPro" id="IPR009060">
    <property type="entry name" value="UBA-like_sf"/>
</dbReference>
<dbReference type="PANTHER" id="PTHR11254:SF67">
    <property type="entry name" value="E3 UBIQUITIN-PROTEIN LIGASE HUWE1"/>
    <property type="match status" value="1"/>
</dbReference>
<feature type="compositionally biased region" description="Low complexity" evidence="13">
    <location>
        <begin position="832"/>
        <end position="848"/>
    </location>
</feature>
<accession>A0A9N9RKZ6</accession>
<comment type="similarity">
    <text evidence="11">Belongs to the UPL family. TOM1/PTR1 subfamily.</text>
</comment>
<dbReference type="GO" id="GO:0006281">
    <property type="term" value="P:DNA repair"/>
    <property type="evidence" value="ECO:0007669"/>
    <property type="project" value="UniProtKB-KW"/>
</dbReference>
<dbReference type="Gene3D" id="3.90.1750.10">
    <property type="entry name" value="Hect, E3 ligase catalytic domains"/>
    <property type="match status" value="1"/>
</dbReference>
<feature type="region of interest" description="Disordered" evidence="13">
    <location>
        <begin position="2326"/>
        <end position="2360"/>
    </location>
</feature>
<feature type="region of interest" description="Disordered" evidence="13">
    <location>
        <begin position="1493"/>
        <end position="1535"/>
    </location>
</feature>
<dbReference type="GO" id="GO:0005634">
    <property type="term" value="C:nucleus"/>
    <property type="evidence" value="ECO:0007669"/>
    <property type="project" value="UniProtKB-SubCell"/>
</dbReference>
<feature type="region of interest" description="Disordered" evidence="13">
    <location>
        <begin position="3795"/>
        <end position="3819"/>
    </location>
</feature>
<feature type="region of interest" description="Disordered" evidence="13">
    <location>
        <begin position="2479"/>
        <end position="2577"/>
    </location>
</feature>
<reference evidence="17" key="1">
    <citation type="submission" date="2022-01" db="EMBL/GenBank/DDBJ databases">
        <authorList>
            <person name="King R."/>
        </authorList>
    </citation>
    <scope>NUCLEOTIDE SEQUENCE</scope>
</reference>
<keyword evidence="8 12" id="KW-0833">Ubl conjugation pathway</keyword>
<dbReference type="SUPFAM" id="SSF48371">
    <property type="entry name" value="ARM repeat"/>
    <property type="match status" value="1"/>
</dbReference>
<feature type="compositionally biased region" description="Polar residues" evidence="13">
    <location>
        <begin position="810"/>
        <end position="831"/>
    </location>
</feature>
<dbReference type="SMART" id="SM00119">
    <property type="entry name" value="HECTc"/>
    <property type="match status" value="1"/>
</dbReference>
<feature type="region of interest" description="Disordered" evidence="13">
    <location>
        <begin position="2872"/>
        <end position="2896"/>
    </location>
</feature>
<name>A0A9N9RKZ6_9DIPT</name>
<dbReference type="InterPro" id="IPR004170">
    <property type="entry name" value="WWE_dom"/>
</dbReference>
<dbReference type="GO" id="GO:0000209">
    <property type="term" value="P:protein polyubiquitination"/>
    <property type="evidence" value="ECO:0007669"/>
    <property type="project" value="TreeGrafter"/>
</dbReference>
<dbReference type="InterPro" id="IPR015940">
    <property type="entry name" value="UBA"/>
</dbReference>
<comment type="catalytic activity">
    <reaction evidence="1">
        <text>S-ubiquitinyl-[E2 ubiquitin-conjugating enzyme]-L-cysteine + [acceptor protein]-L-lysine = [E2 ubiquitin-conjugating enzyme]-L-cysteine + N(6)-ubiquitinyl-[acceptor protein]-L-lysine.</text>
        <dbReference type="EC" id="2.3.2.26"/>
    </reaction>
</comment>
<feature type="compositionally biased region" description="Polar residues" evidence="13">
    <location>
        <begin position="2664"/>
        <end position="2687"/>
    </location>
</feature>
<dbReference type="GO" id="GO:0009966">
    <property type="term" value="P:regulation of signal transduction"/>
    <property type="evidence" value="ECO:0007669"/>
    <property type="project" value="UniProtKB-ARBA"/>
</dbReference>
<dbReference type="CDD" id="cd14288">
    <property type="entry name" value="UBA_HUWE1"/>
    <property type="match status" value="1"/>
</dbReference>
<evidence type="ECO:0000256" key="10">
    <source>
        <dbReference type="ARBA" id="ARBA00023242"/>
    </source>
</evidence>
<dbReference type="OrthoDB" id="8068875at2759"/>
<dbReference type="Pfam" id="PF06012">
    <property type="entry name" value="DUF908"/>
    <property type="match status" value="1"/>
</dbReference>
<feature type="compositionally biased region" description="Polar residues" evidence="13">
    <location>
        <begin position="4057"/>
        <end position="4069"/>
    </location>
</feature>
<keyword evidence="7" id="KW-0227">DNA damage</keyword>
<organism evidence="17 18">
    <name type="scientific">Chironomus riparius</name>
    <dbReference type="NCBI Taxonomy" id="315576"/>
    <lineage>
        <taxon>Eukaryota</taxon>
        <taxon>Metazoa</taxon>
        <taxon>Ecdysozoa</taxon>
        <taxon>Arthropoda</taxon>
        <taxon>Hexapoda</taxon>
        <taxon>Insecta</taxon>
        <taxon>Pterygota</taxon>
        <taxon>Neoptera</taxon>
        <taxon>Endopterygota</taxon>
        <taxon>Diptera</taxon>
        <taxon>Nematocera</taxon>
        <taxon>Chironomoidea</taxon>
        <taxon>Chironomidae</taxon>
        <taxon>Chironominae</taxon>
        <taxon>Chironomus</taxon>
    </lineage>
</organism>
<evidence type="ECO:0000256" key="11">
    <source>
        <dbReference type="ARBA" id="ARBA00034494"/>
    </source>
</evidence>
<feature type="compositionally biased region" description="Acidic residues" evidence="13">
    <location>
        <begin position="2516"/>
        <end position="2564"/>
    </location>
</feature>
<feature type="compositionally biased region" description="Basic and acidic residues" evidence="13">
    <location>
        <begin position="1521"/>
        <end position="1535"/>
    </location>
</feature>
<dbReference type="InterPro" id="IPR016024">
    <property type="entry name" value="ARM-type_fold"/>
</dbReference>
<evidence type="ECO:0000259" key="15">
    <source>
        <dbReference type="PROSITE" id="PS50237"/>
    </source>
</evidence>
<feature type="compositionally biased region" description="Polar residues" evidence="13">
    <location>
        <begin position="2344"/>
        <end position="2354"/>
    </location>
</feature>
<feature type="compositionally biased region" description="Acidic residues" evidence="13">
    <location>
        <begin position="2479"/>
        <end position="2494"/>
    </location>
</feature>
<evidence type="ECO:0000259" key="16">
    <source>
        <dbReference type="PROSITE" id="PS50918"/>
    </source>
</evidence>
<dbReference type="FunFam" id="3.30.2160.10:FF:000007">
    <property type="entry name" value="E3 ubiquitin-protein ligase HUWE1 isoform X2"/>
    <property type="match status" value="1"/>
</dbReference>
<protein>
    <recommendedName>
        <fullName evidence="4">HECT-type E3 ubiquitin transferase</fullName>
        <ecNumber evidence="4">2.3.2.26</ecNumber>
    </recommendedName>
</protein>
<dbReference type="InterPro" id="IPR037197">
    <property type="entry name" value="WWE_dom_sf"/>
</dbReference>
<feature type="region of interest" description="Disordered" evidence="13">
    <location>
        <begin position="3987"/>
        <end position="4008"/>
    </location>
</feature>
<dbReference type="InterPro" id="IPR010314">
    <property type="entry name" value="E3_Ub_ligase_DUF913"/>
</dbReference>
<feature type="active site" description="Glycyl thioester intermediate" evidence="12">
    <location>
        <position position="4462"/>
    </location>
</feature>
<feature type="region of interest" description="Disordered" evidence="13">
    <location>
        <begin position="4025"/>
        <end position="4069"/>
    </location>
</feature>
<dbReference type="FunFam" id="3.90.1750.10:FF:000003">
    <property type="entry name" value="E3 ubiquitin-protein ligase UPL1"/>
    <property type="match status" value="1"/>
</dbReference>
<evidence type="ECO:0000256" key="9">
    <source>
        <dbReference type="ARBA" id="ARBA00023204"/>
    </source>
</evidence>
<feature type="compositionally biased region" description="Polar residues" evidence="13">
    <location>
        <begin position="774"/>
        <end position="793"/>
    </location>
</feature>
<feature type="compositionally biased region" description="Low complexity" evidence="13">
    <location>
        <begin position="3668"/>
        <end position="3700"/>
    </location>
</feature>
<feature type="compositionally biased region" description="Acidic residues" evidence="13">
    <location>
        <begin position="3166"/>
        <end position="3176"/>
    </location>
</feature>
<dbReference type="GO" id="GO:0008270">
    <property type="term" value="F:zinc ion binding"/>
    <property type="evidence" value="ECO:0007669"/>
    <property type="project" value="InterPro"/>
</dbReference>
<feature type="compositionally biased region" description="Low complexity" evidence="13">
    <location>
        <begin position="2107"/>
        <end position="2118"/>
    </location>
</feature>
<dbReference type="GO" id="GO:0005737">
    <property type="term" value="C:cytoplasm"/>
    <property type="evidence" value="ECO:0007669"/>
    <property type="project" value="TreeGrafter"/>
</dbReference>
<evidence type="ECO:0000256" key="13">
    <source>
        <dbReference type="SAM" id="MobiDB-lite"/>
    </source>
</evidence>
<dbReference type="EMBL" id="OU895877">
    <property type="protein sequence ID" value="CAG9798823.1"/>
    <property type="molecule type" value="Genomic_DNA"/>
</dbReference>
<evidence type="ECO:0000256" key="1">
    <source>
        <dbReference type="ARBA" id="ARBA00000885"/>
    </source>
</evidence>